<organism evidence="1 2">
    <name type="scientific">Bizionia myxarmorum</name>
    <dbReference type="NCBI Taxonomy" id="291186"/>
    <lineage>
        <taxon>Bacteria</taxon>
        <taxon>Pseudomonadati</taxon>
        <taxon>Bacteroidota</taxon>
        <taxon>Flavobacteriia</taxon>
        <taxon>Flavobacteriales</taxon>
        <taxon>Flavobacteriaceae</taxon>
        <taxon>Bizionia</taxon>
    </lineage>
</organism>
<dbReference type="PROSITE" id="PS51257">
    <property type="entry name" value="PROKAR_LIPOPROTEIN"/>
    <property type="match status" value="1"/>
</dbReference>
<keyword evidence="2" id="KW-1185">Reference proteome</keyword>
<evidence type="ECO:0000313" key="1">
    <source>
        <dbReference type="EMBL" id="TYB76216.1"/>
    </source>
</evidence>
<sequence length="122" mass="14321">MRILLCLFFVFFVSCYEVERNCTDYQTGTFTSAITINDSTYNSVFTRTKDLQVETYKGHVDSTTVRWINDCEVIFRTINPKNMQEQKDIHLKILTTTYSTYTFEYSYIGDKTKQKGTATRIN</sequence>
<name>A0A5D0R5P4_9FLAO</name>
<dbReference type="Proteomes" id="UP000323720">
    <property type="component" value="Unassembled WGS sequence"/>
</dbReference>
<proteinExistence type="predicted"/>
<gene>
    <name evidence="1" type="ORF">ES674_11520</name>
</gene>
<dbReference type="AlphaFoldDB" id="A0A5D0R5P4"/>
<protein>
    <submittedName>
        <fullName evidence="1">DNA topoisomerase IV</fullName>
    </submittedName>
</protein>
<dbReference type="RefSeq" id="WP_148404195.1">
    <property type="nucleotide sequence ID" value="NZ_VSKK01000003.1"/>
</dbReference>
<keyword evidence="1" id="KW-0413">Isomerase</keyword>
<dbReference type="OrthoDB" id="1202013at2"/>
<reference evidence="1 2" key="1">
    <citation type="submission" date="2019-08" db="EMBL/GenBank/DDBJ databases">
        <title>Genomes of Antarctic Bizionia species.</title>
        <authorList>
            <person name="Bowman J.P."/>
        </authorList>
    </citation>
    <scope>NUCLEOTIDE SEQUENCE [LARGE SCALE GENOMIC DNA]</scope>
    <source>
        <strain evidence="1 2">ADA-4</strain>
    </source>
</reference>
<comment type="caution">
    <text evidence="1">The sequence shown here is derived from an EMBL/GenBank/DDBJ whole genome shotgun (WGS) entry which is preliminary data.</text>
</comment>
<accession>A0A5D0R5P4</accession>
<dbReference type="GO" id="GO:0016853">
    <property type="term" value="F:isomerase activity"/>
    <property type="evidence" value="ECO:0007669"/>
    <property type="project" value="UniProtKB-KW"/>
</dbReference>
<dbReference type="EMBL" id="VSKK01000003">
    <property type="protein sequence ID" value="TYB76216.1"/>
    <property type="molecule type" value="Genomic_DNA"/>
</dbReference>
<evidence type="ECO:0000313" key="2">
    <source>
        <dbReference type="Proteomes" id="UP000323720"/>
    </source>
</evidence>